<name>A0AA45C642_9BACT</name>
<dbReference type="NCBIfam" id="NF009044">
    <property type="entry name" value="PRK12378.1"/>
    <property type="match status" value="1"/>
</dbReference>
<dbReference type="Pfam" id="PF20772">
    <property type="entry name" value="TACO1_YebC_N"/>
    <property type="match status" value="1"/>
</dbReference>
<dbReference type="PANTHER" id="PTHR12532:SF6">
    <property type="entry name" value="TRANSCRIPTIONAL REGULATORY PROTEIN YEBC-RELATED"/>
    <property type="match status" value="1"/>
</dbReference>
<dbReference type="HAMAP" id="MF_00693">
    <property type="entry name" value="Transcrip_reg_TACO1"/>
    <property type="match status" value="1"/>
</dbReference>
<dbReference type="Gene3D" id="3.30.70.980">
    <property type="match status" value="2"/>
</dbReference>
<dbReference type="InterPro" id="IPR017856">
    <property type="entry name" value="Integrase-like_N"/>
</dbReference>
<dbReference type="EMBL" id="QGGI01000012">
    <property type="protein sequence ID" value="PWJ90582.1"/>
    <property type="molecule type" value="Genomic_DNA"/>
</dbReference>
<evidence type="ECO:0000256" key="4">
    <source>
        <dbReference type="ARBA" id="ARBA00023125"/>
    </source>
</evidence>
<sequence>MSGHNKWANIKHRKGAQDAKRSKAFTKIIREITIAARDGGGDADANPRLRSAVDKAKAANMPKDKIETAIKKGTGELEGEELTELLYEGYGPAGVALLISVVTDNKNRSAQEIRHLLSKGNGSLAEAGAVSWNFERKGLIKVPKEEVSDMEEFMMQAIEAGAEDITEDTDPIEITVEPDLTSDVREALKADGYSIEDELTYNPKTTVNISGNDAEKLLKLLDNLEDNDDVQQVFGNYDIDDAELEELSKKLG</sequence>
<gene>
    <name evidence="10" type="ORF">C7380_11252</name>
</gene>
<dbReference type="RefSeq" id="WP_109605161.1">
    <property type="nucleotide sequence ID" value="NZ_QGGI01000012.1"/>
</dbReference>
<keyword evidence="2 6" id="KW-0963">Cytoplasm</keyword>
<dbReference type="NCBIfam" id="NF001030">
    <property type="entry name" value="PRK00110.1"/>
    <property type="match status" value="1"/>
</dbReference>
<keyword evidence="4 6" id="KW-0238">DNA-binding</keyword>
<dbReference type="SUPFAM" id="SSF75625">
    <property type="entry name" value="YebC-like"/>
    <property type="match status" value="1"/>
</dbReference>
<accession>A0AA45C642</accession>
<keyword evidence="5 6" id="KW-0804">Transcription</keyword>
<dbReference type="GO" id="GO:0003677">
    <property type="term" value="F:DNA binding"/>
    <property type="evidence" value="ECO:0007669"/>
    <property type="project" value="UniProtKB-UniRule"/>
</dbReference>
<evidence type="ECO:0000256" key="7">
    <source>
        <dbReference type="SAM" id="MobiDB-lite"/>
    </source>
</evidence>
<dbReference type="Gene3D" id="1.10.10.200">
    <property type="match status" value="1"/>
</dbReference>
<comment type="caution">
    <text evidence="10">The sequence shown here is derived from an EMBL/GenBank/DDBJ whole genome shotgun (WGS) entry which is preliminary data.</text>
</comment>
<dbReference type="InterPro" id="IPR049083">
    <property type="entry name" value="TACO1_YebC_N"/>
</dbReference>
<dbReference type="InterPro" id="IPR026564">
    <property type="entry name" value="Transcrip_reg_TACO1-like_dom3"/>
</dbReference>
<dbReference type="FunFam" id="1.10.10.200:FF:000002">
    <property type="entry name" value="Probable transcriptional regulatory protein CLM62_37755"/>
    <property type="match status" value="1"/>
</dbReference>
<proteinExistence type="inferred from homology"/>
<dbReference type="InterPro" id="IPR048300">
    <property type="entry name" value="TACO1_YebC-like_2nd/3rd_dom"/>
</dbReference>
<comment type="similarity">
    <text evidence="1 6">Belongs to the TACO1 family.</text>
</comment>
<dbReference type="InterPro" id="IPR029072">
    <property type="entry name" value="YebC-like"/>
</dbReference>
<evidence type="ECO:0000313" key="10">
    <source>
        <dbReference type="EMBL" id="PWJ90582.1"/>
    </source>
</evidence>
<feature type="domain" description="TACO1/YebC-like second and third" evidence="8">
    <location>
        <begin position="83"/>
        <end position="236"/>
    </location>
</feature>
<feature type="domain" description="TACO1/YebC-like N-terminal" evidence="9">
    <location>
        <begin position="5"/>
        <end position="76"/>
    </location>
</feature>
<evidence type="ECO:0000256" key="2">
    <source>
        <dbReference type="ARBA" id="ARBA00022490"/>
    </source>
</evidence>
<evidence type="ECO:0000313" key="11">
    <source>
        <dbReference type="Proteomes" id="UP000245921"/>
    </source>
</evidence>
<evidence type="ECO:0000256" key="1">
    <source>
        <dbReference type="ARBA" id="ARBA00008724"/>
    </source>
</evidence>
<comment type="subcellular location">
    <subcellularLocation>
        <location evidence="6">Cytoplasm</location>
    </subcellularLocation>
</comment>
<evidence type="ECO:0000256" key="6">
    <source>
        <dbReference type="HAMAP-Rule" id="MF_00693"/>
    </source>
</evidence>
<reference evidence="10 11" key="1">
    <citation type="submission" date="2018-05" db="EMBL/GenBank/DDBJ databases">
        <title>Genomic Encyclopedia of Type Strains, Phase IV (KMG-IV): sequencing the most valuable type-strain genomes for metagenomic binning, comparative biology and taxonomic classification.</title>
        <authorList>
            <person name="Goeker M."/>
        </authorList>
    </citation>
    <scope>NUCLEOTIDE SEQUENCE [LARGE SCALE GENOMIC DNA]</scope>
    <source>
        <strain evidence="10 11">DSM 24906</strain>
    </source>
</reference>
<dbReference type="Proteomes" id="UP000245921">
    <property type="component" value="Unassembled WGS sequence"/>
</dbReference>
<dbReference type="Pfam" id="PF01709">
    <property type="entry name" value="Transcrip_reg"/>
    <property type="match status" value="1"/>
</dbReference>
<dbReference type="AlphaFoldDB" id="A0AA45C642"/>
<evidence type="ECO:0000256" key="5">
    <source>
        <dbReference type="ARBA" id="ARBA00023163"/>
    </source>
</evidence>
<protein>
    <recommendedName>
        <fullName evidence="6">Probable transcriptional regulatory protein C7380_11252</fullName>
    </recommendedName>
</protein>
<dbReference type="NCBIfam" id="TIGR01033">
    <property type="entry name" value="YebC/PmpR family DNA-binding transcriptional regulator"/>
    <property type="match status" value="1"/>
</dbReference>
<dbReference type="GO" id="GO:0005829">
    <property type="term" value="C:cytosol"/>
    <property type="evidence" value="ECO:0007669"/>
    <property type="project" value="TreeGrafter"/>
</dbReference>
<dbReference type="GO" id="GO:0006355">
    <property type="term" value="P:regulation of DNA-templated transcription"/>
    <property type="evidence" value="ECO:0007669"/>
    <property type="project" value="UniProtKB-UniRule"/>
</dbReference>
<evidence type="ECO:0000259" key="8">
    <source>
        <dbReference type="Pfam" id="PF01709"/>
    </source>
</evidence>
<keyword evidence="3 6" id="KW-0805">Transcription regulation</keyword>
<evidence type="ECO:0000259" key="9">
    <source>
        <dbReference type="Pfam" id="PF20772"/>
    </source>
</evidence>
<dbReference type="InterPro" id="IPR002876">
    <property type="entry name" value="Transcrip_reg_TACO1-like"/>
</dbReference>
<evidence type="ECO:0000256" key="3">
    <source>
        <dbReference type="ARBA" id="ARBA00023015"/>
    </source>
</evidence>
<organism evidence="10 11">
    <name type="scientific">Oceanotoga teriensis</name>
    <dbReference type="NCBI Taxonomy" id="515440"/>
    <lineage>
        <taxon>Bacteria</taxon>
        <taxon>Thermotogati</taxon>
        <taxon>Thermotogota</taxon>
        <taxon>Thermotogae</taxon>
        <taxon>Petrotogales</taxon>
        <taxon>Petrotogaceae</taxon>
        <taxon>Oceanotoga</taxon>
    </lineage>
</organism>
<feature type="region of interest" description="Disordered" evidence="7">
    <location>
        <begin position="1"/>
        <end position="21"/>
    </location>
</feature>
<keyword evidence="11" id="KW-1185">Reference proteome</keyword>
<dbReference type="PANTHER" id="PTHR12532">
    <property type="entry name" value="TRANSLATIONAL ACTIVATOR OF CYTOCHROME C OXIDASE 1"/>
    <property type="match status" value="1"/>
</dbReference>